<feature type="transmembrane region" description="Helical" evidence="1">
    <location>
        <begin position="35"/>
        <end position="54"/>
    </location>
</feature>
<evidence type="ECO:0000313" key="2">
    <source>
        <dbReference type="EMBL" id="AGI84905.1"/>
    </source>
</evidence>
<keyword evidence="1" id="KW-0472">Membrane</keyword>
<dbReference type="KEGG" id="max:MMALV_01490"/>
<dbReference type="AlphaFoldDB" id="M9SBT9"/>
<feature type="transmembrane region" description="Helical" evidence="1">
    <location>
        <begin position="66"/>
        <end position="84"/>
    </location>
</feature>
<reference evidence="2 3" key="1">
    <citation type="journal article" date="2012" name="J. Bacteriol.">
        <title>Genome sequence of 'Candidatus Methanomethylophilus alvus' Mx1201, a methanogenic archaeon from the human gut belonging to a seventh order of methanogens.</title>
        <authorList>
            <person name="Borrel G."/>
            <person name="Harris H.M."/>
            <person name="Tottey W."/>
            <person name="Mihajlovski A."/>
            <person name="Parisot N."/>
            <person name="Peyretaillade E."/>
            <person name="Peyret P."/>
            <person name="Gribaldo S."/>
            <person name="O'Toole P.W."/>
            <person name="Brugere J.F."/>
        </authorList>
    </citation>
    <scope>NUCLEOTIDE SEQUENCE [LARGE SCALE GENOMIC DNA]</scope>
    <source>
        <strain evidence="2 3">Mx1201</strain>
    </source>
</reference>
<keyword evidence="1" id="KW-1133">Transmembrane helix</keyword>
<organism evidence="2 3">
    <name type="scientific">Methanomethylophilus alvi (strain Mx1201)</name>
    <dbReference type="NCBI Taxonomy" id="1236689"/>
    <lineage>
        <taxon>Archaea</taxon>
        <taxon>Methanobacteriati</taxon>
        <taxon>Thermoplasmatota</taxon>
        <taxon>Thermoplasmata</taxon>
        <taxon>Methanomassiliicoccales</taxon>
        <taxon>Methanomethylophilaceae</taxon>
        <taxon>Methanomethylophilus</taxon>
    </lineage>
</organism>
<feature type="transmembrane region" description="Helical" evidence="1">
    <location>
        <begin position="12"/>
        <end position="29"/>
    </location>
</feature>
<dbReference type="RefSeq" id="WP_015504054.1">
    <property type="nucleotide sequence ID" value="NC_020913.1"/>
</dbReference>
<dbReference type="EMBL" id="CP004049">
    <property type="protein sequence ID" value="AGI84905.1"/>
    <property type="molecule type" value="Genomic_DNA"/>
</dbReference>
<dbReference type="eggNOG" id="ENOG502N5BQ">
    <property type="taxonomic scope" value="Archaea"/>
</dbReference>
<evidence type="ECO:0000256" key="1">
    <source>
        <dbReference type="SAM" id="Phobius"/>
    </source>
</evidence>
<name>M9SBT9_METAX</name>
<dbReference type="STRING" id="1236689.MMALV_01490"/>
<keyword evidence="1" id="KW-0812">Transmembrane</keyword>
<dbReference type="GeneID" id="41320947"/>
<dbReference type="HOGENOM" id="CLU_1998646_0_0_2"/>
<dbReference type="InParanoid" id="M9SBT9"/>
<dbReference type="Proteomes" id="UP000012672">
    <property type="component" value="Chromosome"/>
</dbReference>
<proteinExistence type="predicted"/>
<sequence length="121" mass="13104">MKMSNTIKTGCALGIIGGIVAMIGLVLYLEVDNSAVVTMSVYMLAAVLFFALAGAFSMNSQWSWKVLMFMNFVTLGIIIGGAIADYYNMWWAVVEAVIGILIVIVSVSGETKMWLTEPHTA</sequence>
<keyword evidence="3" id="KW-1185">Reference proteome</keyword>
<accession>M9SBT9</accession>
<evidence type="ECO:0000313" key="3">
    <source>
        <dbReference type="Proteomes" id="UP000012672"/>
    </source>
</evidence>
<feature type="transmembrane region" description="Helical" evidence="1">
    <location>
        <begin position="90"/>
        <end position="109"/>
    </location>
</feature>
<protein>
    <submittedName>
        <fullName evidence="2">Uncharacterized protein</fullName>
    </submittedName>
</protein>
<gene>
    <name evidence="2" type="ORF">MMALV_01490</name>
</gene>